<evidence type="ECO:0000313" key="4">
    <source>
        <dbReference type="Proteomes" id="UP000006643"/>
    </source>
</evidence>
<feature type="compositionally biased region" description="Basic and acidic residues" evidence="1">
    <location>
        <begin position="177"/>
        <end position="188"/>
    </location>
</feature>
<evidence type="ECO:0000256" key="1">
    <source>
        <dbReference type="SAM" id="MobiDB-lite"/>
    </source>
</evidence>
<dbReference type="GO" id="GO:0010181">
    <property type="term" value="F:FMN binding"/>
    <property type="evidence" value="ECO:0007669"/>
    <property type="project" value="InterPro"/>
</dbReference>
<dbReference type="InterPro" id="IPR013785">
    <property type="entry name" value="Aldolase_TIM"/>
</dbReference>
<protein>
    <submittedName>
        <fullName evidence="3">12-oxophytodienoate reductase, putative</fullName>
    </submittedName>
</protein>
<dbReference type="VEuPathDB" id="FungiDB:PITG_22265"/>
<dbReference type="PANTHER" id="PTHR22893">
    <property type="entry name" value="NADH OXIDOREDUCTASE-RELATED"/>
    <property type="match status" value="1"/>
</dbReference>
<dbReference type="GeneID" id="9468415"/>
<feature type="domain" description="NADH:flavin oxidoreductase/NADH oxidase N-terminal" evidence="2">
    <location>
        <begin position="227"/>
        <end position="498"/>
    </location>
</feature>
<keyword evidence="4" id="KW-1185">Reference proteome</keyword>
<dbReference type="RefSeq" id="XP_002909904.1">
    <property type="nucleotide sequence ID" value="XM_002909858.1"/>
</dbReference>
<sequence>MVSSEEVTTAPAPKLSALAADSSAPKLPAAKPSVPTTALKADPSAPTPPAPRPAVLAAEPSAPKPPPPKPSAPKPLVLASVLAAASQRLITTAKAFSEELNDYAPWSPEEVKAVAFWFSNVLEANRRATEFDISHGTSTRSELPRRFCMQDSELSGMLLKLSRGRDEVARHGKRKLHEPQLETSDRPPYRSNRGNNRQVTSRQVPITVNQAAPRLNGKQLCLRVRRGYFGAPGLFRPNQVEGWRAVTEAVHAEGGKIFAQLWHTGRVGHPLNQPNGQLPVSSSATAFDGVKSHAVTSEGRKDYVTPRALNISEIPGIVADYQRAAENAITAGFDGVEVHAGNGYLLEQFLCDGVNKRTDAYGGNIENRARIIFEVLEAVLSVVSSSRVGIRLSPFGETFGCKDSTPRETYGYVVARLNDYDLAYLHVIERRGRHADSVNAPANGVAHHFRGIYNGVLIAAAGFDRVDAIRVVEDGTTDLVAFGRYFISNPDLVQRLRVDADLNAFDPKTFYVQPDTPVEAGYTDYPFLGEEDKGVAPSWMRLE</sequence>
<dbReference type="Proteomes" id="UP000006643">
    <property type="component" value="Unassembled WGS sequence"/>
</dbReference>
<dbReference type="SUPFAM" id="SSF51395">
    <property type="entry name" value="FMN-linked oxidoreductases"/>
    <property type="match status" value="1"/>
</dbReference>
<feature type="compositionally biased region" description="Pro residues" evidence="1">
    <location>
        <begin position="62"/>
        <end position="73"/>
    </location>
</feature>
<dbReference type="Pfam" id="PF00724">
    <property type="entry name" value="Oxidored_FMN"/>
    <property type="match status" value="1"/>
</dbReference>
<dbReference type="AlphaFoldDB" id="D0RM26"/>
<dbReference type="Gene3D" id="3.20.20.70">
    <property type="entry name" value="Aldolase class I"/>
    <property type="match status" value="1"/>
</dbReference>
<accession>D0RM26</accession>
<feature type="region of interest" description="Disordered" evidence="1">
    <location>
        <begin position="168"/>
        <end position="201"/>
    </location>
</feature>
<organism evidence="3 4">
    <name type="scientific">Phytophthora infestans (strain T30-4)</name>
    <name type="common">Potato late blight agent</name>
    <dbReference type="NCBI Taxonomy" id="403677"/>
    <lineage>
        <taxon>Eukaryota</taxon>
        <taxon>Sar</taxon>
        <taxon>Stramenopiles</taxon>
        <taxon>Oomycota</taxon>
        <taxon>Peronosporomycetes</taxon>
        <taxon>Peronosporales</taxon>
        <taxon>Peronosporaceae</taxon>
        <taxon>Phytophthora</taxon>
    </lineage>
</organism>
<dbReference type="eggNOG" id="KOG0134">
    <property type="taxonomic scope" value="Eukaryota"/>
</dbReference>
<name>D0RM26_PHYIT</name>
<dbReference type="InParanoid" id="D0RM26"/>
<dbReference type="KEGG" id="pif:PITG_22265"/>
<dbReference type="GO" id="GO:0016491">
    <property type="term" value="F:oxidoreductase activity"/>
    <property type="evidence" value="ECO:0007669"/>
    <property type="project" value="InterPro"/>
</dbReference>
<dbReference type="InterPro" id="IPR045247">
    <property type="entry name" value="Oye-like"/>
</dbReference>
<feature type="region of interest" description="Disordered" evidence="1">
    <location>
        <begin position="1"/>
        <end position="73"/>
    </location>
</feature>
<evidence type="ECO:0000259" key="2">
    <source>
        <dbReference type="Pfam" id="PF00724"/>
    </source>
</evidence>
<dbReference type="HOGENOM" id="CLU_502031_0_0_1"/>
<evidence type="ECO:0000313" key="3">
    <source>
        <dbReference type="EMBL" id="EEY58511.1"/>
    </source>
</evidence>
<dbReference type="STRING" id="403677.D0RM26"/>
<proteinExistence type="predicted"/>
<dbReference type="OrthoDB" id="276546at2759"/>
<feature type="compositionally biased region" description="Polar residues" evidence="1">
    <location>
        <begin position="192"/>
        <end position="201"/>
    </location>
</feature>
<dbReference type="CDD" id="cd02933">
    <property type="entry name" value="OYE_like_FMN"/>
    <property type="match status" value="1"/>
</dbReference>
<dbReference type="PANTHER" id="PTHR22893:SF91">
    <property type="entry name" value="NADPH DEHYDROGENASE 2-RELATED"/>
    <property type="match status" value="1"/>
</dbReference>
<gene>
    <name evidence="3" type="ORF">PITG_22265</name>
</gene>
<dbReference type="EMBL" id="GG689548">
    <property type="protein sequence ID" value="EEY58511.1"/>
    <property type="molecule type" value="Genomic_DNA"/>
</dbReference>
<dbReference type="InterPro" id="IPR001155">
    <property type="entry name" value="OxRdtase_FMN_N"/>
</dbReference>
<reference evidence="4" key="1">
    <citation type="journal article" date="2009" name="Nature">
        <title>Genome sequence and analysis of the Irish potato famine pathogen Phytophthora infestans.</title>
        <authorList>
            <consortium name="The Broad Institute Genome Sequencing Platform"/>
            <person name="Haas B.J."/>
            <person name="Kamoun S."/>
            <person name="Zody M.C."/>
            <person name="Jiang R.H."/>
            <person name="Handsaker R.E."/>
            <person name="Cano L.M."/>
            <person name="Grabherr M."/>
            <person name="Kodira C.D."/>
            <person name="Raffaele S."/>
            <person name="Torto-Alalibo T."/>
            <person name="Bozkurt T.O."/>
            <person name="Ah-Fong A.M."/>
            <person name="Alvarado L."/>
            <person name="Anderson V.L."/>
            <person name="Armstrong M.R."/>
            <person name="Avrova A."/>
            <person name="Baxter L."/>
            <person name="Beynon J."/>
            <person name="Boevink P.C."/>
            <person name="Bollmann S.R."/>
            <person name="Bos J.I."/>
            <person name="Bulone V."/>
            <person name="Cai G."/>
            <person name="Cakir C."/>
            <person name="Carrington J.C."/>
            <person name="Chawner M."/>
            <person name="Conti L."/>
            <person name="Costanzo S."/>
            <person name="Ewan R."/>
            <person name="Fahlgren N."/>
            <person name="Fischbach M.A."/>
            <person name="Fugelstad J."/>
            <person name="Gilroy E.M."/>
            <person name="Gnerre S."/>
            <person name="Green P.J."/>
            <person name="Grenville-Briggs L.J."/>
            <person name="Griffith J."/>
            <person name="Grunwald N.J."/>
            <person name="Horn K."/>
            <person name="Horner N.R."/>
            <person name="Hu C.H."/>
            <person name="Huitema E."/>
            <person name="Jeong D.H."/>
            <person name="Jones A.M."/>
            <person name="Jones J.D."/>
            <person name="Jones R.W."/>
            <person name="Karlsson E.K."/>
            <person name="Kunjeti S.G."/>
            <person name="Lamour K."/>
            <person name="Liu Z."/>
            <person name="Ma L."/>
            <person name="Maclean D."/>
            <person name="Chibucos M.C."/>
            <person name="McDonald H."/>
            <person name="McWalters J."/>
            <person name="Meijer H.J."/>
            <person name="Morgan W."/>
            <person name="Morris P.F."/>
            <person name="Munro C.A."/>
            <person name="O'Neill K."/>
            <person name="Ospina-Giraldo M."/>
            <person name="Pinzon A."/>
            <person name="Pritchard L."/>
            <person name="Ramsahoye B."/>
            <person name="Ren Q."/>
            <person name="Restrepo S."/>
            <person name="Roy S."/>
            <person name="Sadanandom A."/>
            <person name="Savidor A."/>
            <person name="Schornack S."/>
            <person name="Schwartz D.C."/>
            <person name="Schumann U.D."/>
            <person name="Schwessinger B."/>
            <person name="Seyer L."/>
            <person name="Sharpe T."/>
            <person name="Silvar C."/>
            <person name="Song J."/>
            <person name="Studholme D.J."/>
            <person name="Sykes S."/>
            <person name="Thines M."/>
            <person name="van de Vondervoort P.J."/>
            <person name="Phuntumart V."/>
            <person name="Wawra S."/>
            <person name="Weide R."/>
            <person name="Win J."/>
            <person name="Young C."/>
            <person name="Zhou S."/>
            <person name="Fry W."/>
            <person name="Meyers B.C."/>
            <person name="van West P."/>
            <person name="Ristaino J."/>
            <person name="Govers F."/>
            <person name="Birch P.R."/>
            <person name="Whisson S.C."/>
            <person name="Judelson H.S."/>
            <person name="Nusbaum C."/>
        </authorList>
    </citation>
    <scope>NUCLEOTIDE SEQUENCE [LARGE SCALE GENOMIC DNA]</scope>
    <source>
        <strain evidence="4">T30-4</strain>
    </source>
</reference>